<feature type="chain" id="PRO_5031188470" evidence="2">
    <location>
        <begin position="33"/>
        <end position="259"/>
    </location>
</feature>
<dbReference type="AlphaFoldDB" id="A0A7W7RAD3"/>
<feature type="region of interest" description="Disordered" evidence="1">
    <location>
        <begin position="219"/>
        <end position="259"/>
    </location>
</feature>
<reference evidence="3 4" key="1">
    <citation type="submission" date="2020-08" db="EMBL/GenBank/DDBJ databases">
        <title>Sequencing the genomes of 1000 actinobacteria strains.</title>
        <authorList>
            <person name="Klenk H.-P."/>
        </authorList>
    </citation>
    <scope>NUCLEOTIDE SEQUENCE [LARGE SCALE GENOMIC DNA]</scope>
    <source>
        <strain evidence="3 4">DSM 41654</strain>
    </source>
</reference>
<dbReference type="RefSeq" id="WP_184944249.1">
    <property type="nucleotide sequence ID" value="NZ_JACHJV010000002.1"/>
</dbReference>
<evidence type="ECO:0000256" key="1">
    <source>
        <dbReference type="SAM" id="MobiDB-lite"/>
    </source>
</evidence>
<evidence type="ECO:0000313" key="3">
    <source>
        <dbReference type="EMBL" id="MBB4927671.1"/>
    </source>
</evidence>
<comment type="caution">
    <text evidence="3">The sequence shown here is derived from an EMBL/GenBank/DDBJ whole genome shotgun (WGS) entry which is preliminary data.</text>
</comment>
<accession>A0A7W7RAD3</accession>
<feature type="signal peptide" evidence="2">
    <location>
        <begin position="1"/>
        <end position="32"/>
    </location>
</feature>
<feature type="compositionally biased region" description="Polar residues" evidence="1">
    <location>
        <begin position="222"/>
        <end position="231"/>
    </location>
</feature>
<keyword evidence="2" id="KW-0732">Signal</keyword>
<sequence length="259" mass="26982">MTNKPIRLGARLTALGVAATAALSLATLPAAASSDPTVEQLMADCASGTGKCTFNDPVVDRAYLGDYRQVSDTLYNCSSSPASQGLGWSDTVGSSDSLDVSVTAGGKIAGIVEASVTAKYGHTRTTSHSDSGSLGMTVQPGEVGWISRAQAMQQVSGKWQTHYDNPHWGHYYWFWKDTVTSPTANGTDGVSNAVVVKSRAMTPDEKASCTGANAQLVRGPNLHQNEPTNHPGTPGPHDSTPQPGDTPVATPPAESSPKQ</sequence>
<proteinExistence type="predicted"/>
<dbReference type="Proteomes" id="UP000540506">
    <property type="component" value="Unassembled WGS sequence"/>
</dbReference>
<gene>
    <name evidence="3" type="ORF">FHR34_006766</name>
</gene>
<name>A0A7W7RAD3_KITKI</name>
<keyword evidence="4" id="KW-1185">Reference proteome</keyword>
<evidence type="ECO:0000313" key="4">
    <source>
        <dbReference type="Proteomes" id="UP000540506"/>
    </source>
</evidence>
<protein>
    <submittedName>
        <fullName evidence="3">Uncharacterized protein</fullName>
    </submittedName>
</protein>
<evidence type="ECO:0000256" key="2">
    <source>
        <dbReference type="SAM" id="SignalP"/>
    </source>
</evidence>
<dbReference type="EMBL" id="JACHJV010000002">
    <property type="protein sequence ID" value="MBB4927671.1"/>
    <property type="molecule type" value="Genomic_DNA"/>
</dbReference>
<organism evidence="3 4">
    <name type="scientific">Kitasatospora kifunensis</name>
    <name type="common">Streptomyces kifunensis</name>
    <dbReference type="NCBI Taxonomy" id="58351"/>
    <lineage>
        <taxon>Bacteria</taxon>
        <taxon>Bacillati</taxon>
        <taxon>Actinomycetota</taxon>
        <taxon>Actinomycetes</taxon>
        <taxon>Kitasatosporales</taxon>
        <taxon>Streptomycetaceae</taxon>
        <taxon>Kitasatospora</taxon>
    </lineage>
</organism>